<evidence type="ECO:0000313" key="3">
    <source>
        <dbReference type="EMBL" id="HGG02712.1"/>
    </source>
</evidence>
<dbReference type="PANTHER" id="PTHR39085:SF1">
    <property type="entry name" value="SLL0924 PROTEIN"/>
    <property type="match status" value="1"/>
</dbReference>
<evidence type="ECO:0000256" key="1">
    <source>
        <dbReference type="SAM" id="MobiDB-lite"/>
    </source>
</evidence>
<keyword evidence="2" id="KW-0812">Transmembrane</keyword>
<sequence length="209" mass="23255">MPSGRTHDRITLWSLPVVTGATIAITRNSQHTLLVASGFLFGGLMFGPDLDIYSRQFQRWGWFRWLWLPYQKCLRHRSFLSHGPIIGTVVRVLYLTAWCILFGVLAGTAYRLVTGQWHSLTTPETGLLARNLVSFPDGIALFVGLELGALSHSVSDYVVSGWKRKTKVRSRASAQKQARSRASAPKTKVGSRASAPKTKVRNYKPGKEG</sequence>
<dbReference type="InterPro" id="IPR019250">
    <property type="entry name" value="DUF2227_metal-bd"/>
</dbReference>
<dbReference type="AlphaFoldDB" id="A0A7C3VJ75"/>
<evidence type="ECO:0000256" key="2">
    <source>
        <dbReference type="SAM" id="Phobius"/>
    </source>
</evidence>
<organism evidence="3">
    <name type="scientific">Planktothricoides sp. SpSt-374</name>
    <dbReference type="NCBI Taxonomy" id="2282167"/>
    <lineage>
        <taxon>Bacteria</taxon>
        <taxon>Bacillati</taxon>
        <taxon>Cyanobacteriota</taxon>
        <taxon>Cyanophyceae</taxon>
        <taxon>Oscillatoriophycideae</taxon>
        <taxon>Oscillatoriales</taxon>
        <taxon>Oscillatoriaceae</taxon>
        <taxon>Planktothricoides</taxon>
    </lineage>
</organism>
<feature type="transmembrane region" description="Helical" evidence="2">
    <location>
        <begin position="92"/>
        <end position="113"/>
    </location>
</feature>
<feature type="compositionally biased region" description="Low complexity" evidence="1">
    <location>
        <begin position="171"/>
        <end position="184"/>
    </location>
</feature>
<accession>A0A7C3VJ75</accession>
<proteinExistence type="predicted"/>
<keyword evidence="2" id="KW-0472">Membrane</keyword>
<dbReference type="EMBL" id="DSPX01000197">
    <property type="protein sequence ID" value="HGG02712.1"/>
    <property type="molecule type" value="Genomic_DNA"/>
</dbReference>
<feature type="compositionally biased region" description="Basic residues" evidence="1">
    <location>
        <begin position="198"/>
        <end position="209"/>
    </location>
</feature>
<comment type="caution">
    <text evidence="3">The sequence shown here is derived from an EMBL/GenBank/DDBJ whole genome shotgun (WGS) entry which is preliminary data.</text>
</comment>
<dbReference type="Pfam" id="PF09988">
    <property type="entry name" value="DUF2227"/>
    <property type="match status" value="1"/>
</dbReference>
<name>A0A7C3VJ75_9CYAN</name>
<feature type="region of interest" description="Disordered" evidence="1">
    <location>
        <begin position="169"/>
        <end position="209"/>
    </location>
</feature>
<keyword evidence="2" id="KW-1133">Transmembrane helix</keyword>
<protein>
    <submittedName>
        <fullName evidence="3">Metal-binding protein</fullName>
    </submittedName>
</protein>
<dbReference type="PANTHER" id="PTHR39085">
    <property type="entry name" value="SLL0924 PROTEIN"/>
    <property type="match status" value="1"/>
</dbReference>
<gene>
    <name evidence="3" type="ORF">ENR15_19235</name>
</gene>
<reference evidence="3" key="1">
    <citation type="journal article" date="2020" name="mSystems">
        <title>Genome- and Community-Level Interaction Insights into Carbon Utilization and Element Cycling Functions of Hydrothermarchaeota in Hydrothermal Sediment.</title>
        <authorList>
            <person name="Zhou Z."/>
            <person name="Liu Y."/>
            <person name="Xu W."/>
            <person name="Pan J."/>
            <person name="Luo Z.H."/>
            <person name="Li M."/>
        </authorList>
    </citation>
    <scope>NUCLEOTIDE SEQUENCE [LARGE SCALE GENOMIC DNA]</scope>
    <source>
        <strain evidence="3">SpSt-374</strain>
    </source>
</reference>